<feature type="compositionally biased region" description="Low complexity" evidence="1">
    <location>
        <begin position="30"/>
        <end position="40"/>
    </location>
</feature>
<name>A0A1H2IM62_9ACTN</name>
<evidence type="ECO:0000256" key="1">
    <source>
        <dbReference type="SAM" id="MobiDB-lite"/>
    </source>
</evidence>
<dbReference type="STRING" id="158898.SAMN04488548_1341273"/>
<accession>A0A1H2IM62</accession>
<gene>
    <name evidence="2" type="ORF">SAMN04488548_1341273</name>
</gene>
<organism evidence="2 3">
    <name type="scientific">Gordonia westfalica</name>
    <dbReference type="NCBI Taxonomy" id="158898"/>
    <lineage>
        <taxon>Bacteria</taxon>
        <taxon>Bacillati</taxon>
        <taxon>Actinomycetota</taxon>
        <taxon>Actinomycetes</taxon>
        <taxon>Mycobacteriales</taxon>
        <taxon>Gordoniaceae</taxon>
        <taxon>Gordonia</taxon>
    </lineage>
</organism>
<protein>
    <submittedName>
        <fullName evidence="2">Uncharacterized protein</fullName>
    </submittedName>
</protein>
<sequence length="49" mass="5104">MTTTAPSPVRTVPSDAELITRAVELKPLIAANGARGNRNAESSTRPSTP</sequence>
<dbReference type="EMBL" id="FNLM01000034">
    <property type="protein sequence ID" value="SDU45111.1"/>
    <property type="molecule type" value="Genomic_DNA"/>
</dbReference>
<dbReference type="Proteomes" id="UP000183180">
    <property type="component" value="Unassembled WGS sequence"/>
</dbReference>
<reference evidence="2 3" key="1">
    <citation type="submission" date="2016-10" db="EMBL/GenBank/DDBJ databases">
        <authorList>
            <person name="de Groot N.N."/>
        </authorList>
    </citation>
    <scope>NUCLEOTIDE SEQUENCE [LARGE SCALE GENOMIC DNA]</scope>
    <source>
        <strain evidence="2 3">DSM 44215</strain>
    </source>
</reference>
<proteinExistence type="predicted"/>
<evidence type="ECO:0000313" key="2">
    <source>
        <dbReference type="EMBL" id="SDU45111.1"/>
    </source>
</evidence>
<evidence type="ECO:0000313" key="3">
    <source>
        <dbReference type="Proteomes" id="UP000183180"/>
    </source>
</evidence>
<feature type="region of interest" description="Disordered" evidence="1">
    <location>
        <begin position="29"/>
        <end position="49"/>
    </location>
</feature>
<dbReference type="AlphaFoldDB" id="A0A1H2IM62"/>
<dbReference type="RefSeq" id="WP_244278126.1">
    <property type="nucleotide sequence ID" value="NZ_FNLM01000034.1"/>
</dbReference>